<protein>
    <recommendedName>
        <fullName evidence="3">C2H2-type domain-containing protein</fullName>
    </recommendedName>
</protein>
<dbReference type="Pfam" id="PF00096">
    <property type="entry name" value="zf-C2H2"/>
    <property type="match status" value="3"/>
</dbReference>
<dbReference type="SUPFAM" id="SSF57667">
    <property type="entry name" value="beta-beta-alpha zinc fingers"/>
    <property type="match status" value="1"/>
</dbReference>
<feature type="domain" description="C2H2-type" evidence="3">
    <location>
        <begin position="376"/>
        <end position="406"/>
    </location>
</feature>
<accession>A0AAN8NKQ0</accession>
<keyword evidence="1" id="KW-0863">Zinc-finger</keyword>
<dbReference type="EMBL" id="JAVHNR010000012">
    <property type="protein sequence ID" value="KAK6329994.1"/>
    <property type="molecule type" value="Genomic_DNA"/>
</dbReference>
<sequence length="558" mass="63211">MEPNDKSPSNEDPEVLMDYEEALTMSIRAALQVAMPNLSPDFASKIAQLPRGFKGKRRPLRNRTSKLPRLPTGFEEETEGAEGDQDGTISPEDPDFYRAGEFWDGEPLLGALESSEVPPDRLEDLDTPMDDLEGLDTPMDDLEDGSSDEYQPSSIEDSGPTYSPVKNDSPLKTTKKRKRENEPKELPPFKCGFQGCTRVFKRKYNLQEHIDKSNHFDPKKHRPYSFDYVCTFKNCGLIYGGERALLEHKLESNHVADALLVSSDENSAKCNFPGCGRECGRKDLLDRHKVRYRHFVDAPPAKNDPSGGNTLASCHFPGCNHTYDAQTQSQAQGLIQIHERDEHPLWFKKLSGVNRRQLISDKPGRAGRTERPEDTFSCPFPDCDTIYSSKRVLIRHERTVHVSPDSVYLRCTFAKCNVFVVKPLEVSARASMQRHQMSSHPPWFNKKGEDKKVQRIKPGATKNDIESKTFVCPAADCDKVYTTKGGLRKHTLKKHLSQDNFTFSCTFPGCDRTYKNPVKSIAKDILAMHQTEKHESWWAVTEPEERFTSSYEPAADSD</sequence>
<keyword evidence="5" id="KW-1185">Reference proteome</keyword>
<feature type="domain" description="C2H2-type" evidence="3">
    <location>
        <begin position="189"/>
        <end position="220"/>
    </location>
</feature>
<dbReference type="PANTHER" id="PTHR46179">
    <property type="entry name" value="ZINC FINGER PROTEIN"/>
    <property type="match status" value="1"/>
</dbReference>
<keyword evidence="1" id="KW-0479">Metal-binding</keyword>
<dbReference type="PANTHER" id="PTHR46179:SF26">
    <property type="entry name" value="ZINC FINGER PROTEIN 423 HOMOLOG"/>
    <property type="match status" value="1"/>
</dbReference>
<dbReference type="InterPro" id="IPR036236">
    <property type="entry name" value="Znf_C2H2_sf"/>
</dbReference>
<evidence type="ECO:0000256" key="1">
    <source>
        <dbReference type="PROSITE-ProRule" id="PRU00042"/>
    </source>
</evidence>
<evidence type="ECO:0000256" key="2">
    <source>
        <dbReference type="SAM" id="MobiDB-lite"/>
    </source>
</evidence>
<feature type="domain" description="C2H2-type" evidence="3">
    <location>
        <begin position="470"/>
        <end position="500"/>
    </location>
</feature>
<evidence type="ECO:0000313" key="4">
    <source>
        <dbReference type="EMBL" id="KAK6329994.1"/>
    </source>
</evidence>
<keyword evidence="1" id="KW-0862">Zinc</keyword>
<reference evidence="4 5" key="1">
    <citation type="submission" date="2019-10" db="EMBL/GenBank/DDBJ databases">
        <authorList>
            <person name="Palmer J.M."/>
        </authorList>
    </citation>
    <scope>NUCLEOTIDE SEQUENCE [LARGE SCALE GENOMIC DNA]</scope>
    <source>
        <strain evidence="4 5">TWF718</strain>
    </source>
</reference>
<gene>
    <name evidence="4" type="ORF">TWF718_003421</name>
</gene>
<feature type="compositionally biased region" description="Polar residues" evidence="2">
    <location>
        <begin position="148"/>
        <end position="172"/>
    </location>
</feature>
<dbReference type="InterPro" id="IPR051061">
    <property type="entry name" value="Zinc_finger_trans_reg"/>
</dbReference>
<dbReference type="GO" id="GO:0008270">
    <property type="term" value="F:zinc ion binding"/>
    <property type="evidence" value="ECO:0007669"/>
    <property type="project" value="UniProtKB-KW"/>
</dbReference>
<organism evidence="4 5">
    <name type="scientific">Orbilia javanica</name>
    <dbReference type="NCBI Taxonomy" id="47235"/>
    <lineage>
        <taxon>Eukaryota</taxon>
        <taxon>Fungi</taxon>
        <taxon>Dikarya</taxon>
        <taxon>Ascomycota</taxon>
        <taxon>Pezizomycotina</taxon>
        <taxon>Orbiliomycetes</taxon>
        <taxon>Orbiliales</taxon>
        <taxon>Orbiliaceae</taxon>
        <taxon>Orbilia</taxon>
    </lineage>
</organism>
<name>A0AAN8NKQ0_9PEZI</name>
<feature type="region of interest" description="Disordered" evidence="2">
    <location>
        <begin position="48"/>
        <end position="186"/>
    </location>
</feature>
<dbReference type="PROSITE" id="PS00028">
    <property type="entry name" value="ZINC_FINGER_C2H2_1"/>
    <property type="match status" value="5"/>
</dbReference>
<dbReference type="GO" id="GO:0006357">
    <property type="term" value="P:regulation of transcription by RNA polymerase II"/>
    <property type="evidence" value="ECO:0007669"/>
    <property type="project" value="TreeGrafter"/>
</dbReference>
<feature type="compositionally biased region" description="Acidic residues" evidence="2">
    <location>
        <begin position="125"/>
        <end position="147"/>
    </location>
</feature>
<comment type="caution">
    <text evidence="4">The sequence shown here is derived from an EMBL/GenBank/DDBJ whole genome shotgun (WGS) entry which is preliminary data.</text>
</comment>
<dbReference type="Proteomes" id="UP001313282">
    <property type="component" value="Unassembled WGS sequence"/>
</dbReference>
<dbReference type="InterPro" id="IPR013087">
    <property type="entry name" value="Znf_C2H2_type"/>
</dbReference>
<evidence type="ECO:0000259" key="3">
    <source>
        <dbReference type="PROSITE" id="PS50157"/>
    </source>
</evidence>
<dbReference type="SMART" id="SM00355">
    <property type="entry name" value="ZnF_C2H2"/>
    <property type="match status" value="8"/>
</dbReference>
<feature type="compositionally biased region" description="Basic residues" evidence="2">
    <location>
        <begin position="53"/>
        <end position="66"/>
    </location>
</feature>
<dbReference type="PROSITE" id="PS50157">
    <property type="entry name" value="ZINC_FINGER_C2H2_2"/>
    <property type="match status" value="3"/>
</dbReference>
<proteinExistence type="predicted"/>
<dbReference type="Gene3D" id="3.30.160.60">
    <property type="entry name" value="Classic Zinc Finger"/>
    <property type="match status" value="3"/>
</dbReference>
<dbReference type="GO" id="GO:0003712">
    <property type="term" value="F:transcription coregulator activity"/>
    <property type="evidence" value="ECO:0007669"/>
    <property type="project" value="TreeGrafter"/>
</dbReference>
<dbReference type="GO" id="GO:0005634">
    <property type="term" value="C:nucleus"/>
    <property type="evidence" value="ECO:0007669"/>
    <property type="project" value="TreeGrafter"/>
</dbReference>
<feature type="compositionally biased region" description="Acidic residues" evidence="2">
    <location>
        <begin position="74"/>
        <end position="85"/>
    </location>
</feature>
<dbReference type="AlphaFoldDB" id="A0AAN8NKQ0"/>
<evidence type="ECO:0000313" key="5">
    <source>
        <dbReference type="Proteomes" id="UP001313282"/>
    </source>
</evidence>